<dbReference type="RefSeq" id="WP_017927478.1">
    <property type="nucleotide sequence ID" value="NZ_KB822995.1"/>
</dbReference>
<dbReference type="OrthoDB" id="7875737at2"/>
<dbReference type="EMBL" id="APGJ01000007">
    <property type="protein sequence ID" value="EYD71392.1"/>
    <property type="molecule type" value="Genomic_DNA"/>
</dbReference>
<organism evidence="2 3">
    <name type="scientific">Limimaricola hongkongensis DSM 17492</name>
    <dbReference type="NCBI Taxonomy" id="1122180"/>
    <lineage>
        <taxon>Bacteria</taxon>
        <taxon>Pseudomonadati</taxon>
        <taxon>Pseudomonadota</taxon>
        <taxon>Alphaproteobacteria</taxon>
        <taxon>Rhodobacterales</taxon>
        <taxon>Paracoccaceae</taxon>
        <taxon>Limimaricola</taxon>
    </lineage>
</organism>
<evidence type="ECO:0000313" key="2">
    <source>
        <dbReference type="EMBL" id="EYD71392.1"/>
    </source>
</evidence>
<dbReference type="eggNOG" id="ENOG503315B">
    <property type="taxonomic scope" value="Bacteria"/>
</dbReference>
<reference evidence="2 3" key="1">
    <citation type="submission" date="2013-03" db="EMBL/GenBank/DDBJ databases">
        <authorList>
            <person name="Fiebig A."/>
            <person name="Goeker M."/>
            <person name="Klenk H.-P.P."/>
        </authorList>
    </citation>
    <scope>NUCLEOTIDE SEQUENCE [LARGE SCALE GENOMIC DNA]</scope>
    <source>
        <strain evidence="2 3">DSM 17492</strain>
    </source>
</reference>
<dbReference type="STRING" id="1122180.Lokhon_03040"/>
<evidence type="ECO:0000256" key="1">
    <source>
        <dbReference type="SAM" id="Phobius"/>
    </source>
</evidence>
<name>A0A017HA63_9RHOB</name>
<accession>A0A017HA63</accession>
<dbReference type="Proteomes" id="UP000025047">
    <property type="component" value="Unassembled WGS sequence"/>
</dbReference>
<feature type="transmembrane region" description="Helical" evidence="1">
    <location>
        <begin position="6"/>
        <end position="27"/>
    </location>
</feature>
<evidence type="ECO:0000313" key="3">
    <source>
        <dbReference type="Proteomes" id="UP000025047"/>
    </source>
</evidence>
<proteinExistence type="predicted"/>
<comment type="caution">
    <text evidence="2">The sequence shown here is derived from an EMBL/GenBank/DDBJ whole genome shotgun (WGS) entry which is preliminary data.</text>
</comment>
<dbReference type="HOGENOM" id="CLU_199759_0_0_5"/>
<protein>
    <submittedName>
        <fullName evidence="2">Uncharacterized protein</fullName>
    </submittedName>
</protein>
<keyword evidence="1" id="KW-0472">Membrane</keyword>
<feature type="transmembrane region" description="Helical" evidence="1">
    <location>
        <begin position="47"/>
        <end position="70"/>
    </location>
</feature>
<gene>
    <name evidence="2" type="ORF">Lokhon_03040</name>
</gene>
<sequence>MDIIIWIGAAITLVGFAAILWSLLAVLRLRRQGLDDAQMRTRLARIVPLNIGALMLSMLGLMMVVVGIILS</sequence>
<keyword evidence="1" id="KW-0812">Transmembrane</keyword>
<keyword evidence="1" id="KW-1133">Transmembrane helix</keyword>
<dbReference type="AlphaFoldDB" id="A0A017HA63"/>
<keyword evidence="3" id="KW-1185">Reference proteome</keyword>